<dbReference type="AlphaFoldDB" id="A0A977PW49"/>
<keyword evidence="1" id="KW-0812">Transmembrane</keyword>
<evidence type="ECO:0000313" key="2">
    <source>
        <dbReference type="EMBL" id="UXE61284.1"/>
    </source>
</evidence>
<sequence length="246" mass="28117">MSDPNPKLERFNECRNTFLTSLNSISILSSLVFLTIFVPYTTYVGNLLAKRVEIKKETKIISGHKEIKIVNGQKEKIPIEHLLPNFQEKEEDFELIPLPLFQTPVIDKQSKSLTVSSSDLSSIWKDGGIKPLLKFETKPLKFEIQKDTKIVNGQKIEIRIYPQELDYQELNGNFDLKRLEAEWLKAHGSSVGETKMLSGSTEFNNPVGKFNFSKPEIVLIYPAAVSILLVYLSLHFYDLLSLKQKL</sequence>
<protein>
    <submittedName>
        <fullName evidence="2">Uncharacterized protein</fullName>
    </submittedName>
</protein>
<keyword evidence="1" id="KW-0472">Membrane</keyword>
<reference evidence="2" key="1">
    <citation type="submission" date="2021-04" db="EMBL/GenBank/DDBJ databases">
        <title>Genome sequence of Woronichinia naegeliana from Washington state freshwater lake bloom.</title>
        <authorList>
            <person name="Dreher T.W."/>
        </authorList>
    </citation>
    <scope>NUCLEOTIDE SEQUENCE</scope>
    <source>
        <strain evidence="2">WA131</strain>
    </source>
</reference>
<feature type="transmembrane region" description="Helical" evidence="1">
    <location>
        <begin position="25"/>
        <end position="49"/>
    </location>
</feature>
<dbReference type="KEGG" id="wna:KA717_38950"/>
<evidence type="ECO:0000256" key="1">
    <source>
        <dbReference type="SAM" id="Phobius"/>
    </source>
</evidence>
<gene>
    <name evidence="2" type="ORF">KA717_38950</name>
</gene>
<accession>A0A977PW49</accession>
<dbReference type="Proteomes" id="UP001065613">
    <property type="component" value="Chromosome"/>
</dbReference>
<proteinExistence type="predicted"/>
<name>A0A977PW49_9CYAN</name>
<feature type="transmembrane region" description="Helical" evidence="1">
    <location>
        <begin position="218"/>
        <end position="237"/>
    </location>
</feature>
<organism evidence="2">
    <name type="scientific">Woronichinia naegeliana WA131</name>
    <dbReference type="NCBI Taxonomy" id="2824559"/>
    <lineage>
        <taxon>Bacteria</taxon>
        <taxon>Bacillati</taxon>
        <taxon>Cyanobacteriota</taxon>
        <taxon>Cyanophyceae</taxon>
        <taxon>Synechococcales</taxon>
        <taxon>Coelosphaeriaceae</taxon>
        <taxon>Woronichinia</taxon>
    </lineage>
</organism>
<dbReference type="EMBL" id="CP073041">
    <property type="protein sequence ID" value="UXE61284.1"/>
    <property type="molecule type" value="Genomic_DNA"/>
</dbReference>
<keyword evidence="1" id="KW-1133">Transmembrane helix</keyword>